<dbReference type="RefSeq" id="WP_186840690.1">
    <property type="nucleotide sequence ID" value="NZ_JACOOZ010000011.1"/>
</dbReference>
<feature type="signal peptide" evidence="1">
    <location>
        <begin position="1"/>
        <end position="19"/>
    </location>
</feature>
<keyword evidence="3" id="KW-1185">Reference proteome</keyword>
<evidence type="ECO:0000313" key="3">
    <source>
        <dbReference type="Proteomes" id="UP000597877"/>
    </source>
</evidence>
<comment type="caution">
    <text evidence="2">The sequence shown here is derived from an EMBL/GenBank/DDBJ whole genome shotgun (WGS) entry which is preliminary data.</text>
</comment>
<sequence>MKKLAVVLMLAVVFTMTLTGCSKDKGNQETTAGQVDLSSNSEVAINAGGIGVLTDEVRYYAYTAQATYEAYYISENKNIDWKSDMKKGVSWQEGVKSIVLDDICRREYFCSLAKKYDVQLSDSDEDNVKAAVNDFFEESDSGLVKKIDIKRQRLIEVFEKQKIQQRVESNVNSSDDNAADNMYKKWKKANTVTAGASWDEINFNEHIFTLEDAK</sequence>
<proteinExistence type="predicted"/>
<dbReference type="Proteomes" id="UP000597877">
    <property type="component" value="Unassembled WGS sequence"/>
</dbReference>
<evidence type="ECO:0000256" key="1">
    <source>
        <dbReference type="SAM" id="SignalP"/>
    </source>
</evidence>
<protein>
    <submittedName>
        <fullName evidence="2">Uncharacterized protein</fullName>
    </submittedName>
</protein>
<gene>
    <name evidence="2" type="ORF">H8S00_12950</name>
</gene>
<dbReference type="PROSITE" id="PS51257">
    <property type="entry name" value="PROKAR_LIPOPROTEIN"/>
    <property type="match status" value="1"/>
</dbReference>
<reference evidence="2 3" key="1">
    <citation type="submission" date="2020-08" db="EMBL/GenBank/DDBJ databases">
        <title>Genome public.</title>
        <authorList>
            <person name="Liu C."/>
            <person name="Sun Q."/>
        </authorList>
    </citation>
    <scope>NUCLEOTIDE SEQUENCE [LARGE SCALE GENOMIC DNA]</scope>
    <source>
        <strain evidence="2 3">BX4</strain>
    </source>
</reference>
<keyword evidence="1" id="KW-0732">Signal</keyword>
<dbReference type="EMBL" id="JACOOZ010000011">
    <property type="protein sequence ID" value="MBC5668876.1"/>
    <property type="molecule type" value="Genomic_DNA"/>
</dbReference>
<organism evidence="2 3">
    <name type="scientific">Eubacterium segne</name>
    <dbReference type="NCBI Taxonomy" id="2763045"/>
    <lineage>
        <taxon>Bacteria</taxon>
        <taxon>Bacillati</taxon>
        <taxon>Bacillota</taxon>
        <taxon>Clostridia</taxon>
        <taxon>Eubacteriales</taxon>
        <taxon>Eubacteriaceae</taxon>
        <taxon>Eubacterium</taxon>
    </lineage>
</organism>
<accession>A0ABR7F5J1</accession>
<name>A0ABR7F5J1_9FIRM</name>
<evidence type="ECO:0000313" key="2">
    <source>
        <dbReference type="EMBL" id="MBC5668876.1"/>
    </source>
</evidence>
<feature type="chain" id="PRO_5046507426" evidence="1">
    <location>
        <begin position="20"/>
        <end position="214"/>
    </location>
</feature>